<organism evidence="8 9">
    <name type="scientific">Arcticibacter tournemirensis</name>
    <dbReference type="NCBI Taxonomy" id="699437"/>
    <lineage>
        <taxon>Bacteria</taxon>
        <taxon>Pseudomonadati</taxon>
        <taxon>Bacteroidota</taxon>
        <taxon>Sphingobacteriia</taxon>
        <taxon>Sphingobacteriales</taxon>
        <taxon>Sphingobacteriaceae</taxon>
        <taxon>Arcticibacter</taxon>
    </lineage>
</organism>
<sequence>MIEKSKGSRRQKGTGKQVLGASENSIIWLFGKEFTILVLLAFVIAAPLAGWVMHHWLQNFVYHIPVNWLIFLISIVITLVITALTVGYRSVRAARSNPVQSLRME</sequence>
<reference evidence="8 9" key="1">
    <citation type="submission" date="2019-09" db="EMBL/GenBank/DDBJ databases">
        <title>Pararcticibacter amylolyticus gen. nov., sp. nov., isolated from a rottenly hemp rope, and reclassification of Pedobacter tournemirensis as Pararcticibacter tournemirensis comb. nov.</title>
        <authorList>
            <person name="Cai Y."/>
        </authorList>
    </citation>
    <scope>NUCLEOTIDE SEQUENCE [LARGE SCALE GENOMIC DNA]</scope>
    <source>
        <strain evidence="8 9">TF5-37.2-LB10</strain>
    </source>
</reference>
<evidence type="ECO:0000256" key="6">
    <source>
        <dbReference type="SAM" id="Phobius"/>
    </source>
</evidence>
<keyword evidence="9" id="KW-1185">Reference proteome</keyword>
<comment type="caution">
    <text evidence="8">The sequence shown here is derived from an EMBL/GenBank/DDBJ whole genome shotgun (WGS) entry which is preliminary data.</text>
</comment>
<evidence type="ECO:0000313" key="8">
    <source>
        <dbReference type="EMBL" id="KAA8480224.1"/>
    </source>
</evidence>
<keyword evidence="2" id="KW-1003">Cell membrane</keyword>
<dbReference type="AlphaFoldDB" id="A0A5M9H4Y9"/>
<evidence type="ECO:0000256" key="4">
    <source>
        <dbReference type="ARBA" id="ARBA00022989"/>
    </source>
</evidence>
<dbReference type="OrthoDB" id="1451596at2"/>
<protein>
    <submittedName>
        <fullName evidence="8">FtsX-like permease family protein</fullName>
    </submittedName>
</protein>
<proteinExistence type="predicted"/>
<keyword evidence="4 6" id="KW-1133">Transmembrane helix</keyword>
<feature type="domain" description="ABC3 transporter permease C-terminal" evidence="7">
    <location>
        <begin position="17"/>
        <end position="98"/>
    </location>
</feature>
<evidence type="ECO:0000256" key="3">
    <source>
        <dbReference type="ARBA" id="ARBA00022692"/>
    </source>
</evidence>
<evidence type="ECO:0000256" key="2">
    <source>
        <dbReference type="ARBA" id="ARBA00022475"/>
    </source>
</evidence>
<dbReference type="EMBL" id="VWNE01000025">
    <property type="protein sequence ID" value="KAA8480224.1"/>
    <property type="molecule type" value="Genomic_DNA"/>
</dbReference>
<dbReference type="Pfam" id="PF02687">
    <property type="entry name" value="FtsX"/>
    <property type="match status" value="1"/>
</dbReference>
<evidence type="ECO:0000313" key="9">
    <source>
        <dbReference type="Proteomes" id="UP000322918"/>
    </source>
</evidence>
<dbReference type="Proteomes" id="UP000322918">
    <property type="component" value="Unassembled WGS sequence"/>
</dbReference>
<evidence type="ECO:0000256" key="5">
    <source>
        <dbReference type="ARBA" id="ARBA00023136"/>
    </source>
</evidence>
<gene>
    <name evidence="8" type="ORF">F1649_15305</name>
</gene>
<name>A0A5M9H4Y9_9SPHI</name>
<accession>A0A5M9H4Y9</accession>
<evidence type="ECO:0000256" key="1">
    <source>
        <dbReference type="ARBA" id="ARBA00004651"/>
    </source>
</evidence>
<dbReference type="InterPro" id="IPR003838">
    <property type="entry name" value="ABC3_permease_C"/>
</dbReference>
<dbReference type="GO" id="GO:0005886">
    <property type="term" value="C:plasma membrane"/>
    <property type="evidence" value="ECO:0007669"/>
    <property type="project" value="UniProtKB-SubCell"/>
</dbReference>
<feature type="transmembrane region" description="Helical" evidence="6">
    <location>
        <begin position="66"/>
        <end position="88"/>
    </location>
</feature>
<keyword evidence="5 6" id="KW-0472">Membrane</keyword>
<evidence type="ECO:0000259" key="7">
    <source>
        <dbReference type="Pfam" id="PF02687"/>
    </source>
</evidence>
<feature type="transmembrane region" description="Helical" evidence="6">
    <location>
        <begin position="34"/>
        <end position="54"/>
    </location>
</feature>
<keyword evidence="3 6" id="KW-0812">Transmembrane</keyword>
<comment type="subcellular location">
    <subcellularLocation>
        <location evidence="1">Cell membrane</location>
        <topology evidence="1">Multi-pass membrane protein</topology>
    </subcellularLocation>
</comment>